<dbReference type="InterPro" id="IPR003593">
    <property type="entry name" value="AAA+_ATPase"/>
</dbReference>
<reference evidence="7" key="1">
    <citation type="submission" date="2020-08" db="EMBL/GenBank/DDBJ databases">
        <title>Genome public.</title>
        <authorList>
            <person name="Liu C."/>
            <person name="Sun Q."/>
        </authorList>
    </citation>
    <scope>NUCLEOTIDE SEQUENCE</scope>
    <source>
        <strain evidence="7">NSJ-55</strain>
    </source>
</reference>
<feature type="domain" description="ABC transporter" evidence="6">
    <location>
        <begin position="6"/>
        <end position="239"/>
    </location>
</feature>
<dbReference type="AlphaFoldDB" id="A0A923RR37"/>
<evidence type="ECO:0000256" key="2">
    <source>
        <dbReference type="ARBA" id="ARBA00022448"/>
    </source>
</evidence>
<name>A0A923RR37_9FIRM</name>
<dbReference type="InterPro" id="IPR052156">
    <property type="entry name" value="BCAA_Transport_ATP-bd_LivF"/>
</dbReference>
<organism evidence="7 8">
    <name type="scientific">Mediterraneibacter hominis</name>
    <dbReference type="NCBI Taxonomy" id="2763054"/>
    <lineage>
        <taxon>Bacteria</taxon>
        <taxon>Bacillati</taxon>
        <taxon>Bacillota</taxon>
        <taxon>Clostridia</taxon>
        <taxon>Lachnospirales</taxon>
        <taxon>Lachnospiraceae</taxon>
        <taxon>Mediterraneibacter</taxon>
    </lineage>
</organism>
<evidence type="ECO:0000256" key="3">
    <source>
        <dbReference type="ARBA" id="ARBA00022741"/>
    </source>
</evidence>
<keyword evidence="4 7" id="KW-0067">ATP-binding</keyword>
<gene>
    <name evidence="7" type="ORF">H8S37_10180</name>
</gene>
<protein>
    <submittedName>
        <fullName evidence="7">ABC transporter ATP-binding protein</fullName>
    </submittedName>
</protein>
<comment type="similarity">
    <text evidence="1">Belongs to the ABC transporter superfamily.</text>
</comment>
<comment type="caution">
    <text evidence="7">The sequence shown here is derived from an EMBL/GenBank/DDBJ whole genome shotgun (WGS) entry which is preliminary data.</text>
</comment>
<keyword evidence="5" id="KW-0029">Amino-acid transport</keyword>
<keyword evidence="3" id="KW-0547">Nucleotide-binding</keyword>
<dbReference type="InterPro" id="IPR017871">
    <property type="entry name" value="ABC_transporter-like_CS"/>
</dbReference>
<evidence type="ECO:0000256" key="1">
    <source>
        <dbReference type="ARBA" id="ARBA00005417"/>
    </source>
</evidence>
<dbReference type="PROSITE" id="PS50893">
    <property type="entry name" value="ABC_TRANSPORTER_2"/>
    <property type="match status" value="1"/>
</dbReference>
<dbReference type="InterPro" id="IPR003439">
    <property type="entry name" value="ABC_transporter-like_ATP-bd"/>
</dbReference>
<sequence>MADKYFEVNNLNVKYGDIQVLWDINFYAKKGEIIAIVGSNGAGKSTTVKTCAGLVRAESGSIKMEGREIAKGTCRQFIDQGVILIPEGRQLFAGMTVYENLEMGASSPEAKKKKKDTMEQIFTWFPKLKERKNQLAGTLSGGEQQMVAFSRGMMGLPRLLMMDEPSLGLAPNIVDNIFSIAKGIAKESGLTIILVEQDVRKALKIANRGYVVENGQITLEGTAEQLMNDPEVKKAYLGV</sequence>
<evidence type="ECO:0000313" key="8">
    <source>
        <dbReference type="Proteomes" id="UP000652477"/>
    </source>
</evidence>
<dbReference type="Gene3D" id="3.40.50.300">
    <property type="entry name" value="P-loop containing nucleotide triphosphate hydrolases"/>
    <property type="match status" value="1"/>
</dbReference>
<dbReference type="CDD" id="cd03224">
    <property type="entry name" value="ABC_TM1139_LivF_branched"/>
    <property type="match status" value="1"/>
</dbReference>
<dbReference type="PANTHER" id="PTHR43820">
    <property type="entry name" value="HIGH-AFFINITY BRANCHED-CHAIN AMINO ACID TRANSPORT ATP-BINDING PROTEIN LIVF"/>
    <property type="match status" value="1"/>
</dbReference>
<dbReference type="GO" id="GO:0016887">
    <property type="term" value="F:ATP hydrolysis activity"/>
    <property type="evidence" value="ECO:0007669"/>
    <property type="project" value="InterPro"/>
</dbReference>
<dbReference type="InterPro" id="IPR027417">
    <property type="entry name" value="P-loop_NTPase"/>
</dbReference>
<accession>A0A923RR37</accession>
<evidence type="ECO:0000259" key="6">
    <source>
        <dbReference type="PROSITE" id="PS50893"/>
    </source>
</evidence>
<dbReference type="GO" id="GO:0015807">
    <property type="term" value="P:L-amino acid transport"/>
    <property type="evidence" value="ECO:0007669"/>
    <property type="project" value="TreeGrafter"/>
</dbReference>
<dbReference type="PANTHER" id="PTHR43820:SF4">
    <property type="entry name" value="HIGH-AFFINITY BRANCHED-CHAIN AMINO ACID TRANSPORT ATP-BINDING PROTEIN LIVF"/>
    <property type="match status" value="1"/>
</dbReference>
<keyword evidence="2" id="KW-0813">Transport</keyword>
<dbReference type="PROSITE" id="PS00211">
    <property type="entry name" value="ABC_TRANSPORTER_1"/>
    <property type="match status" value="1"/>
</dbReference>
<dbReference type="RefSeq" id="WP_186875957.1">
    <property type="nucleotide sequence ID" value="NZ_JACOPF010000002.1"/>
</dbReference>
<dbReference type="EMBL" id="JACOPF010000002">
    <property type="protein sequence ID" value="MBC5689283.1"/>
    <property type="molecule type" value="Genomic_DNA"/>
</dbReference>
<proteinExistence type="inferred from homology"/>
<dbReference type="Pfam" id="PF00005">
    <property type="entry name" value="ABC_tran"/>
    <property type="match status" value="1"/>
</dbReference>
<keyword evidence="8" id="KW-1185">Reference proteome</keyword>
<dbReference type="Proteomes" id="UP000652477">
    <property type="component" value="Unassembled WGS sequence"/>
</dbReference>
<dbReference type="SMART" id="SM00382">
    <property type="entry name" value="AAA"/>
    <property type="match status" value="1"/>
</dbReference>
<evidence type="ECO:0000256" key="4">
    <source>
        <dbReference type="ARBA" id="ARBA00022840"/>
    </source>
</evidence>
<dbReference type="SUPFAM" id="SSF52540">
    <property type="entry name" value="P-loop containing nucleoside triphosphate hydrolases"/>
    <property type="match status" value="1"/>
</dbReference>
<evidence type="ECO:0000313" key="7">
    <source>
        <dbReference type="EMBL" id="MBC5689283.1"/>
    </source>
</evidence>
<dbReference type="GO" id="GO:0015658">
    <property type="term" value="F:branched-chain amino acid transmembrane transporter activity"/>
    <property type="evidence" value="ECO:0007669"/>
    <property type="project" value="TreeGrafter"/>
</dbReference>
<evidence type="ECO:0000256" key="5">
    <source>
        <dbReference type="ARBA" id="ARBA00022970"/>
    </source>
</evidence>
<dbReference type="GO" id="GO:0005524">
    <property type="term" value="F:ATP binding"/>
    <property type="evidence" value="ECO:0007669"/>
    <property type="project" value="UniProtKB-KW"/>
</dbReference>